<evidence type="ECO:0000256" key="1">
    <source>
        <dbReference type="SAM" id="MobiDB-lite"/>
    </source>
</evidence>
<dbReference type="OrthoDB" id="5125216at2"/>
<organism evidence="2 3">
    <name type="scientific">Gulosibacter chungangensis</name>
    <dbReference type="NCBI Taxonomy" id="979746"/>
    <lineage>
        <taxon>Bacteria</taxon>
        <taxon>Bacillati</taxon>
        <taxon>Actinomycetota</taxon>
        <taxon>Actinomycetes</taxon>
        <taxon>Micrococcales</taxon>
        <taxon>Microbacteriaceae</taxon>
        <taxon>Gulosibacter</taxon>
    </lineage>
</organism>
<feature type="compositionally biased region" description="Low complexity" evidence="1">
    <location>
        <begin position="83"/>
        <end position="98"/>
    </location>
</feature>
<reference evidence="2 3" key="1">
    <citation type="submission" date="2019-09" db="EMBL/GenBank/DDBJ databases">
        <title>Phylogeny of genus Pseudoclavibacter and closely related genus.</title>
        <authorList>
            <person name="Li Y."/>
        </authorList>
    </citation>
    <scope>NUCLEOTIDE SEQUENCE [LARGE SCALE GENOMIC DNA]</scope>
    <source>
        <strain evidence="2 3">KCTC 13959</strain>
    </source>
</reference>
<feature type="region of interest" description="Disordered" evidence="1">
    <location>
        <begin position="83"/>
        <end position="110"/>
    </location>
</feature>
<evidence type="ECO:0000313" key="2">
    <source>
        <dbReference type="EMBL" id="KAB1645014.1"/>
    </source>
</evidence>
<protein>
    <submittedName>
        <fullName evidence="2">YtxH domain-containing protein</fullName>
    </submittedName>
</protein>
<sequence length="110" mass="11154">MKTSSKLALVVGLAAGYVLGARAGRERYDQIAAGAKSVWNSGPVQKQVDNVQGLTGKYVPKAVESSFRGLGKLVSGLVSKILGSGSKSSASKNRASKAPEAPAGTVPNPA</sequence>
<evidence type="ECO:0000313" key="3">
    <source>
        <dbReference type="Proteomes" id="UP000433493"/>
    </source>
</evidence>
<proteinExistence type="predicted"/>
<gene>
    <name evidence="2" type="ORF">F8O05_01795</name>
</gene>
<name>A0A7J5BFK3_9MICO</name>
<dbReference type="Proteomes" id="UP000433493">
    <property type="component" value="Unassembled WGS sequence"/>
</dbReference>
<accession>A0A7J5BFK3</accession>
<comment type="caution">
    <text evidence="2">The sequence shown here is derived from an EMBL/GenBank/DDBJ whole genome shotgun (WGS) entry which is preliminary data.</text>
</comment>
<keyword evidence="3" id="KW-1185">Reference proteome</keyword>
<dbReference type="AlphaFoldDB" id="A0A7J5BFK3"/>
<dbReference type="RefSeq" id="WP_158051024.1">
    <property type="nucleotide sequence ID" value="NZ_WBKB01000001.1"/>
</dbReference>
<dbReference type="EMBL" id="WBKB01000001">
    <property type="protein sequence ID" value="KAB1645014.1"/>
    <property type="molecule type" value="Genomic_DNA"/>
</dbReference>